<dbReference type="InterPro" id="IPR020845">
    <property type="entry name" value="AMP-binding_CS"/>
</dbReference>
<dbReference type="SUPFAM" id="SSF47336">
    <property type="entry name" value="ACP-like"/>
    <property type="match status" value="1"/>
</dbReference>
<dbReference type="InterPro" id="IPR013120">
    <property type="entry name" value="FAR_NAD-bd"/>
</dbReference>
<sequence>MSQKFISGKHKKTLIQTPSLTLESGFIHRLVRQAELRPHHPAIVTKKQSINYIDLVHQSAALAQTLLTLGVTHEMPIAILLPLGIEQIICQIGVLMAGASCLPVDPTTPVERINIMLEDLQVRWIIGDNLPFASSLTATLLDINELFPTPETKINITDIRDIKPNHRTHILFTSGSTGKPKAVQIEAKGIWRVTIDPQYMKITENDRVANIVNPTFDVSLAEVWGALFNGATLVTITKEDMLDIAYFQEQILQQKISVLFMTTALFNLVAANYPHVFAHINYLLIAGETLNPHMVALIMHNNPPKHIINGYGPTECTAFALCHEVTMEDVKQGNIPIGRPIKETTAVILDEHRQPVAAGEIGNLYLGGEGLSRGYWNRDDLNNKSFIQASLSQTTPLQRLYHTGDRCWQRPDGIFLYVGRTDNQIKLRGQRIEIGEIEYQLMETRQLKAGVVCLVNDGKSDPYLAAFIIPYAPDNWDKAQLLLTLQKYLPRYMLPRLYIVNDIPLTINGKADKRLLIEQFATDHSSEQVQAEPLSADEHALQQLWRQILNIAHIGANDNFFYLGGSSLQAARLLVEIRRHFHCRLTLQALYEAPTLREMTKRITQSALFPDQIDTLAWRKDSILPDDIQPLPTPCLDWNKKMGATVLLTGATGFLGAFFLRDLLANAHIKKIVCLVRAPDEGSARQRITKNSAQYGLSHAGDEQRIIPLVGDLSMPYFGLNHPLYLHLAGQCDVIFHLAAHVNYSQPYQPHRATNVEGTLNILRFASCIINKPLHYLSTITAFGPAHHINNTRRLFEDEDLAPYFEGLAYDSGYAQSKWVAEQLLWTAQKRGMPLAVYRPGFIMGDTITGAGNPKDFVARMVRGCIQINAAPILPHQRKDFSPVNYVSAALLAIAGKHANLGKAYHLVPPDDTLSIDMETFFSLLDECGFPLQMLTYPNWVKRLEDDPHLETNPLLPLLPILNEPVLNLRTRWEVYENMPTYDTANTRQALSALDFPLSFTPLDKSLLARYLSFWQRGGYLPARQQ</sequence>
<keyword evidence="1" id="KW-0596">Phosphopantetheine</keyword>
<dbReference type="Pfam" id="PF00550">
    <property type="entry name" value="PP-binding"/>
    <property type="match status" value="1"/>
</dbReference>
<dbReference type="CDD" id="cd05235">
    <property type="entry name" value="SDR_e1"/>
    <property type="match status" value="1"/>
</dbReference>
<evidence type="ECO:0000256" key="1">
    <source>
        <dbReference type="ARBA" id="ARBA00022450"/>
    </source>
</evidence>
<organism evidence="4 5">
    <name type="scientific">Martelella alba</name>
    <dbReference type="NCBI Taxonomy" id="2590451"/>
    <lineage>
        <taxon>Bacteria</taxon>
        <taxon>Pseudomonadati</taxon>
        <taxon>Pseudomonadota</taxon>
        <taxon>Alphaproteobacteria</taxon>
        <taxon>Hyphomicrobiales</taxon>
        <taxon>Aurantimonadaceae</taxon>
        <taxon>Martelella</taxon>
    </lineage>
</organism>
<dbReference type="InterPro" id="IPR010071">
    <property type="entry name" value="AA_adenyl_dom"/>
</dbReference>
<comment type="caution">
    <text evidence="4">The sequence shown here is derived from an EMBL/GenBank/DDBJ whole genome shotgun (WGS) entry which is preliminary data.</text>
</comment>
<dbReference type="PROSITE" id="PS50075">
    <property type="entry name" value="CARRIER"/>
    <property type="match status" value="1"/>
</dbReference>
<dbReference type="RefSeq" id="WP_136990604.1">
    <property type="nucleotide sequence ID" value="NZ_SZPQ01000018.1"/>
</dbReference>
<dbReference type="Gene3D" id="3.40.50.980">
    <property type="match status" value="2"/>
</dbReference>
<dbReference type="InterPro" id="IPR009081">
    <property type="entry name" value="PP-bd_ACP"/>
</dbReference>
<dbReference type="InterPro" id="IPR036736">
    <property type="entry name" value="ACP-like_sf"/>
</dbReference>
<evidence type="ECO:0000259" key="3">
    <source>
        <dbReference type="PROSITE" id="PS50075"/>
    </source>
</evidence>
<dbReference type="Gene3D" id="1.10.1200.10">
    <property type="entry name" value="ACP-like"/>
    <property type="match status" value="1"/>
</dbReference>
<dbReference type="Gene3D" id="3.40.50.720">
    <property type="entry name" value="NAD(P)-binding Rossmann-like Domain"/>
    <property type="match status" value="1"/>
</dbReference>
<dbReference type="Proteomes" id="UP000305202">
    <property type="component" value="Unassembled WGS sequence"/>
</dbReference>
<accession>A0ABY2SJF0</accession>
<dbReference type="CDD" id="cd05930">
    <property type="entry name" value="A_NRPS"/>
    <property type="match status" value="1"/>
</dbReference>
<dbReference type="InterPro" id="IPR010080">
    <property type="entry name" value="Thioester_reductase-like_dom"/>
</dbReference>
<dbReference type="Pfam" id="PF07993">
    <property type="entry name" value="NAD_binding_4"/>
    <property type="match status" value="1"/>
</dbReference>
<evidence type="ECO:0000256" key="2">
    <source>
        <dbReference type="ARBA" id="ARBA00022553"/>
    </source>
</evidence>
<dbReference type="EMBL" id="SZPQ01000018">
    <property type="protein sequence ID" value="TKI05599.1"/>
    <property type="molecule type" value="Genomic_DNA"/>
</dbReference>
<protein>
    <submittedName>
        <fullName evidence="4">Amino acid adenylation domain-containing protein</fullName>
    </submittedName>
</protein>
<dbReference type="Pfam" id="PF00501">
    <property type="entry name" value="AMP-binding"/>
    <property type="match status" value="1"/>
</dbReference>
<dbReference type="PROSITE" id="PS00455">
    <property type="entry name" value="AMP_BINDING"/>
    <property type="match status" value="1"/>
</dbReference>
<name>A0ABY2SJF0_9HYPH</name>
<dbReference type="SUPFAM" id="SSF56801">
    <property type="entry name" value="Acetyl-CoA synthetase-like"/>
    <property type="match status" value="1"/>
</dbReference>
<dbReference type="NCBIfam" id="TIGR01733">
    <property type="entry name" value="AA-adenyl-dom"/>
    <property type="match status" value="1"/>
</dbReference>
<dbReference type="SUPFAM" id="SSF51735">
    <property type="entry name" value="NAD(P)-binding Rossmann-fold domains"/>
    <property type="match status" value="1"/>
</dbReference>
<keyword evidence="2" id="KW-0597">Phosphoprotein</keyword>
<dbReference type="InterPro" id="IPR045851">
    <property type="entry name" value="AMP-bd_C_sf"/>
</dbReference>
<feature type="domain" description="Carrier" evidence="3">
    <location>
        <begin position="532"/>
        <end position="607"/>
    </location>
</feature>
<proteinExistence type="predicted"/>
<dbReference type="Gene3D" id="2.30.38.10">
    <property type="entry name" value="Luciferase, Domain 3"/>
    <property type="match status" value="1"/>
</dbReference>
<evidence type="ECO:0000313" key="4">
    <source>
        <dbReference type="EMBL" id="TKI05599.1"/>
    </source>
</evidence>
<reference evidence="4 5" key="1">
    <citation type="submission" date="2019-04" db="EMBL/GenBank/DDBJ databases">
        <authorList>
            <person name="Li M."/>
            <person name="Gao C."/>
        </authorList>
    </citation>
    <scope>NUCLEOTIDE SEQUENCE [LARGE SCALE GENOMIC DNA]</scope>
    <source>
        <strain evidence="4 5">BGMRC 2031</strain>
    </source>
</reference>
<dbReference type="PANTHER" id="PTHR44845">
    <property type="entry name" value="CARRIER DOMAIN-CONTAINING PROTEIN"/>
    <property type="match status" value="1"/>
</dbReference>
<dbReference type="InterPro" id="IPR000873">
    <property type="entry name" value="AMP-dep_synth/lig_dom"/>
</dbReference>
<gene>
    <name evidence="4" type="ORF">FCN80_13070</name>
</gene>
<keyword evidence="5" id="KW-1185">Reference proteome</keyword>
<dbReference type="PANTHER" id="PTHR44845:SF6">
    <property type="entry name" value="BETA-ALANINE-ACTIVATING ENZYME"/>
    <property type="match status" value="1"/>
</dbReference>
<dbReference type="Gene3D" id="3.30.300.30">
    <property type="match status" value="1"/>
</dbReference>
<evidence type="ECO:0000313" key="5">
    <source>
        <dbReference type="Proteomes" id="UP000305202"/>
    </source>
</evidence>
<dbReference type="InterPro" id="IPR036291">
    <property type="entry name" value="NAD(P)-bd_dom_sf"/>
</dbReference>
<dbReference type="NCBIfam" id="TIGR01746">
    <property type="entry name" value="Thioester-redct"/>
    <property type="match status" value="1"/>
</dbReference>